<dbReference type="Pfam" id="PF13560">
    <property type="entry name" value="HTH_31"/>
    <property type="match status" value="1"/>
</dbReference>
<dbReference type="CDD" id="cd00093">
    <property type="entry name" value="HTH_XRE"/>
    <property type="match status" value="1"/>
</dbReference>
<evidence type="ECO:0000313" key="3">
    <source>
        <dbReference type="Proteomes" id="UP001244295"/>
    </source>
</evidence>
<gene>
    <name evidence="2" type="ORF">J2W25_001905</name>
</gene>
<dbReference type="PROSITE" id="PS50943">
    <property type="entry name" value="HTH_CROC1"/>
    <property type="match status" value="1"/>
</dbReference>
<comment type="caution">
    <text evidence="2">The sequence shown here is derived from an EMBL/GenBank/DDBJ whole genome shotgun (WGS) entry which is preliminary data.</text>
</comment>
<dbReference type="SUPFAM" id="SSF47413">
    <property type="entry name" value="lambda repressor-like DNA-binding domains"/>
    <property type="match status" value="1"/>
</dbReference>
<protein>
    <submittedName>
        <fullName evidence="2">Transcriptional regulator with XRE-family HTH domain</fullName>
    </submittedName>
</protein>
<dbReference type="RefSeq" id="WP_307636446.1">
    <property type="nucleotide sequence ID" value="NZ_JAUSRR010000003.1"/>
</dbReference>
<evidence type="ECO:0000259" key="1">
    <source>
        <dbReference type="PROSITE" id="PS50943"/>
    </source>
</evidence>
<dbReference type="EMBL" id="JAUSRR010000003">
    <property type="protein sequence ID" value="MDP9922884.1"/>
    <property type="molecule type" value="Genomic_DNA"/>
</dbReference>
<name>A0AAW8DU60_9BURK</name>
<sequence length="96" mass="10552">MARHLPQESLSGNPQIRTLEDLGLTVRSARARGRLRIDDAAAFIGVSADMLSRLENGKPVTTDRLLKVLEGLGLEMLVVPKSQALRFRDAALRDSE</sequence>
<dbReference type="Proteomes" id="UP001244295">
    <property type="component" value="Unassembled WGS sequence"/>
</dbReference>
<organism evidence="2 3">
    <name type="scientific">Variovorax boronicumulans</name>
    <dbReference type="NCBI Taxonomy" id="436515"/>
    <lineage>
        <taxon>Bacteria</taxon>
        <taxon>Pseudomonadati</taxon>
        <taxon>Pseudomonadota</taxon>
        <taxon>Betaproteobacteria</taxon>
        <taxon>Burkholderiales</taxon>
        <taxon>Comamonadaceae</taxon>
        <taxon>Variovorax</taxon>
    </lineage>
</organism>
<dbReference type="AlphaFoldDB" id="A0AAW8DU60"/>
<dbReference type="Gene3D" id="1.10.260.40">
    <property type="entry name" value="lambda repressor-like DNA-binding domains"/>
    <property type="match status" value="1"/>
</dbReference>
<evidence type="ECO:0000313" key="2">
    <source>
        <dbReference type="EMBL" id="MDP9922884.1"/>
    </source>
</evidence>
<accession>A0AAW8DU60</accession>
<reference evidence="2" key="1">
    <citation type="submission" date="2023-07" db="EMBL/GenBank/DDBJ databases">
        <title>Sorghum-associated microbial communities from plants grown in Nebraska, USA.</title>
        <authorList>
            <person name="Schachtman D."/>
        </authorList>
    </citation>
    <scope>NUCLEOTIDE SEQUENCE</scope>
    <source>
        <strain evidence="2">DS2795</strain>
    </source>
</reference>
<proteinExistence type="predicted"/>
<dbReference type="InterPro" id="IPR001387">
    <property type="entry name" value="Cro/C1-type_HTH"/>
</dbReference>
<dbReference type="InterPro" id="IPR010982">
    <property type="entry name" value="Lambda_DNA-bd_dom_sf"/>
</dbReference>
<feature type="domain" description="HTH cro/C1-type" evidence="1">
    <location>
        <begin position="26"/>
        <end position="79"/>
    </location>
</feature>
<dbReference type="GO" id="GO:0003677">
    <property type="term" value="F:DNA binding"/>
    <property type="evidence" value="ECO:0007669"/>
    <property type="project" value="InterPro"/>
</dbReference>